<sequence>WRGINLSKIESRPLKTKLGEYFFLMDLVNDQPEKLIEAALTELELIGAEIKILGDYPIYVLSTL</sequence>
<feature type="domain" description="ACT" evidence="1">
    <location>
        <begin position="1"/>
        <end position="57"/>
    </location>
</feature>
<proteinExistence type="predicted"/>
<protein>
    <submittedName>
        <fullName evidence="2">Prephenate dehydratase</fullName>
        <ecNumber evidence="2">4.2.1.51</ecNumber>
    </submittedName>
</protein>
<dbReference type="SUPFAM" id="SSF55021">
    <property type="entry name" value="ACT-like"/>
    <property type="match status" value="1"/>
</dbReference>
<comment type="caution">
    <text evidence="2">The sequence shown here is derived from an EMBL/GenBank/DDBJ whole genome shotgun (WGS) entry which is preliminary data.</text>
</comment>
<accession>A0AAW7KEK3</accession>
<dbReference type="GO" id="GO:0004664">
    <property type="term" value="F:prephenate dehydratase activity"/>
    <property type="evidence" value="ECO:0007669"/>
    <property type="project" value="UniProtKB-EC"/>
</dbReference>
<dbReference type="EC" id="4.2.1.51" evidence="2"/>
<dbReference type="PROSITE" id="PS00858">
    <property type="entry name" value="PREPHENATE_DEHYDR_2"/>
    <property type="match status" value="1"/>
</dbReference>
<dbReference type="PROSITE" id="PS51671">
    <property type="entry name" value="ACT"/>
    <property type="match status" value="1"/>
</dbReference>
<reference evidence="2" key="1">
    <citation type="journal article" date="2023" name="Pathogens">
        <title>Prevalence of Enterococcus spp. and the Whole-Genome Characteristics of Enterococcus faecium and Enterococcus faecalis Strains Isolated from Free-Living Birds in Poland.</title>
        <authorList>
            <person name="Kwit R."/>
            <person name="Zajac M."/>
            <person name="Smialowska-Weglinska A."/>
            <person name="Skarzynska M."/>
            <person name="Bomba A."/>
            <person name="Lalak A."/>
            <person name="Skrzypiec E."/>
            <person name="Wojdat D."/>
            <person name="Koza W."/>
            <person name="Mikos-Wojewoda E."/>
            <person name="Pasim P."/>
            <person name="Skora M."/>
            <person name="Polak M."/>
            <person name="Wiacek J."/>
            <person name="Wasyl D."/>
        </authorList>
    </citation>
    <scope>NUCLEOTIDE SEQUENCE</scope>
    <source>
        <strain evidence="2">691B_2</strain>
    </source>
</reference>
<dbReference type="GO" id="GO:0009094">
    <property type="term" value="P:L-phenylalanine biosynthetic process"/>
    <property type="evidence" value="ECO:0007669"/>
    <property type="project" value="InterPro"/>
</dbReference>
<dbReference type="EMBL" id="JAREWH010000114">
    <property type="protein sequence ID" value="MDN3194014.1"/>
    <property type="molecule type" value="Genomic_DNA"/>
</dbReference>
<dbReference type="InterPro" id="IPR018528">
    <property type="entry name" value="Preph_deHydtase_CS"/>
</dbReference>
<evidence type="ECO:0000313" key="3">
    <source>
        <dbReference type="Proteomes" id="UP001173174"/>
    </source>
</evidence>
<keyword evidence="2" id="KW-0456">Lyase</keyword>
<feature type="non-terminal residue" evidence="2">
    <location>
        <position position="1"/>
    </location>
</feature>
<dbReference type="Gene3D" id="3.30.70.260">
    <property type="match status" value="1"/>
</dbReference>
<dbReference type="InterPro" id="IPR045865">
    <property type="entry name" value="ACT-like_dom_sf"/>
</dbReference>
<name>A0AAW7KEK3_ENTFL</name>
<reference evidence="2" key="2">
    <citation type="submission" date="2023-03" db="EMBL/GenBank/DDBJ databases">
        <authorList>
            <person name="Zajac M."/>
            <person name="Kwit R."/>
            <person name="Wasyl D."/>
        </authorList>
    </citation>
    <scope>NUCLEOTIDE SEQUENCE</scope>
    <source>
        <strain evidence="2">691B_2</strain>
    </source>
</reference>
<organism evidence="2 3">
    <name type="scientific">Enterococcus faecalis</name>
    <name type="common">Streptococcus faecalis</name>
    <dbReference type="NCBI Taxonomy" id="1351"/>
    <lineage>
        <taxon>Bacteria</taxon>
        <taxon>Bacillati</taxon>
        <taxon>Bacillota</taxon>
        <taxon>Bacilli</taxon>
        <taxon>Lactobacillales</taxon>
        <taxon>Enterococcaceae</taxon>
        <taxon>Enterococcus</taxon>
    </lineage>
</organism>
<dbReference type="Proteomes" id="UP001173174">
    <property type="component" value="Unassembled WGS sequence"/>
</dbReference>
<evidence type="ECO:0000313" key="2">
    <source>
        <dbReference type="EMBL" id="MDN3194014.1"/>
    </source>
</evidence>
<dbReference type="AlphaFoldDB" id="A0AAW7KEK3"/>
<dbReference type="CDD" id="cd04905">
    <property type="entry name" value="ACT_CM-PDT"/>
    <property type="match status" value="1"/>
</dbReference>
<gene>
    <name evidence="2" type="ORF">P0E79_16240</name>
</gene>
<dbReference type="InterPro" id="IPR002912">
    <property type="entry name" value="ACT_dom"/>
</dbReference>
<evidence type="ECO:0000259" key="1">
    <source>
        <dbReference type="PROSITE" id="PS51671"/>
    </source>
</evidence>